<dbReference type="EMBL" id="LJZO01000003">
    <property type="protein sequence ID" value="ROW03323.1"/>
    <property type="molecule type" value="Genomic_DNA"/>
</dbReference>
<name>A0A423WIS5_CYTCH</name>
<accession>A0A423WIS5</accession>
<sequence length="461" mass="52937">MDWHNTTQALLPAMMESRIKSWGPADISTQQDCLFYNGRIPQEITDLIFKFALSPDTLPGPHSRVGPRHDFHIRYDHEPGDDEPEVDDPARAARLVESAGASTGLNPGDDSGAEQSPPVLRTGRIRRRKEMGFDWFRPECAGRLVFRGHELLRTCRRVYLDTRGLFEQAREVVIFSGREPPWGRDWGLVAFVRGLNTNYAQLPPNIRSIRWFPQMYLLERSVKELSPGLGGTQLGDNDGRAHLISQLSQGLAPAEPVWRVLHSLEHFHLTIRRTDWDRWEDNKALAINPYQYSDGQPSLETMQRDMRTSMVEGKQPPCDVNSWITLCRTMRKLKTLTISFETSEDKKDEMEDIVAWARTWRFGVLSWRCWVDQAPNKTDFYLIAEDKPARKMSWRGLKHHWSDFCSACGAGQELRPDCGHCLKKHKLLQQGKGPRLLVWTLTWRPEPVATQVSSEGNEPDN</sequence>
<evidence type="ECO:0000313" key="2">
    <source>
        <dbReference type="Proteomes" id="UP000284375"/>
    </source>
</evidence>
<dbReference type="STRING" id="252740.A0A423WIS5"/>
<dbReference type="OrthoDB" id="288942at2759"/>
<evidence type="ECO:0000313" key="1">
    <source>
        <dbReference type="EMBL" id="ROW03323.1"/>
    </source>
</evidence>
<proteinExistence type="predicted"/>
<gene>
    <name evidence="1" type="ORF">VSDG_01497</name>
</gene>
<keyword evidence="2" id="KW-1185">Reference proteome</keyword>
<reference evidence="1 2" key="1">
    <citation type="submission" date="2015-09" db="EMBL/GenBank/DDBJ databases">
        <title>Host preference determinants of Valsa canker pathogens revealed by comparative genomics.</title>
        <authorList>
            <person name="Yin Z."/>
            <person name="Huang L."/>
        </authorList>
    </citation>
    <scope>NUCLEOTIDE SEQUENCE [LARGE SCALE GENOMIC DNA]</scope>
    <source>
        <strain evidence="1 2">YSFL</strain>
    </source>
</reference>
<dbReference type="AlphaFoldDB" id="A0A423WIS5"/>
<dbReference type="Proteomes" id="UP000284375">
    <property type="component" value="Unassembled WGS sequence"/>
</dbReference>
<protein>
    <submittedName>
        <fullName evidence="1">Uncharacterized protein</fullName>
    </submittedName>
</protein>
<comment type="caution">
    <text evidence="1">The sequence shown here is derived from an EMBL/GenBank/DDBJ whole genome shotgun (WGS) entry which is preliminary data.</text>
</comment>
<organism evidence="1 2">
    <name type="scientific">Cytospora chrysosperma</name>
    <name type="common">Cytospora canker fungus</name>
    <name type="synonym">Sphaeria chrysosperma</name>
    <dbReference type="NCBI Taxonomy" id="252740"/>
    <lineage>
        <taxon>Eukaryota</taxon>
        <taxon>Fungi</taxon>
        <taxon>Dikarya</taxon>
        <taxon>Ascomycota</taxon>
        <taxon>Pezizomycotina</taxon>
        <taxon>Sordariomycetes</taxon>
        <taxon>Sordariomycetidae</taxon>
        <taxon>Diaporthales</taxon>
        <taxon>Cytosporaceae</taxon>
        <taxon>Cytospora</taxon>
    </lineage>
</organism>